<sequence>MGSPSLHNRPLTTPSNTRITGPQPVDHEKQYQLQLEKEQHYRLMIEKEQRYIDLLRSQIASSPDEKKYSELSKTEKNLQTLQTMLLRSQNESPNPTHHRTKSSPESLSTLSTVEASRKLIASESMNDLRQEGWESAGTPPGTPPPPYPSPPSSRRRPYSSTENGESTFDETTGDCSSPDVSPFRGSSSNRVLANSSPIHAANPQTTQQPIISMEDDEISDQELGQLEDHGHFKSLSRFWEHPPHLAVFMNYILSNSDPNSLLFYLLTDLYKEGNAKEMRKWAFEIHSCFLVPGAPLRLCNVDENIAREIDDVLTREFDKEEILRKIFWKARSRAKEELTKQLADFQQKRTAGLGTIFGPTDQALSEIYNDKTKEIKLFESLFLEKLEPFL</sequence>
<dbReference type="InterPro" id="IPR016137">
    <property type="entry name" value="RGS"/>
</dbReference>
<evidence type="ECO:0000313" key="4">
    <source>
        <dbReference type="Proteomes" id="UP000292052"/>
    </source>
</evidence>
<dbReference type="GO" id="GO:0007186">
    <property type="term" value="P:G protein-coupled receptor signaling pathway"/>
    <property type="evidence" value="ECO:0007669"/>
    <property type="project" value="TreeGrafter"/>
</dbReference>
<feature type="compositionally biased region" description="Polar residues" evidence="1">
    <location>
        <begin position="10"/>
        <end position="20"/>
    </location>
</feature>
<feature type="domain" description="RGS" evidence="2">
    <location>
        <begin position="234"/>
        <end position="327"/>
    </location>
</feature>
<dbReference type="InterPro" id="IPR044926">
    <property type="entry name" value="RGS_subdomain_2"/>
</dbReference>
<dbReference type="STRING" id="1661398.A0A482W9X0"/>
<feature type="region of interest" description="Disordered" evidence="1">
    <location>
        <begin position="1"/>
        <end position="25"/>
    </location>
</feature>
<gene>
    <name evidence="3" type="ORF">BDFB_003198</name>
</gene>
<dbReference type="InterPro" id="IPR015212">
    <property type="entry name" value="RGS-like_dom"/>
</dbReference>
<dbReference type="Proteomes" id="UP000292052">
    <property type="component" value="Unassembled WGS sequence"/>
</dbReference>
<evidence type="ECO:0000259" key="2">
    <source>
        <dbReference type="PROSITE" id="PS50132"/>
    </source>
</evidence>
<feature type="region of interest" description="Disordered" evidence="1">
    <location>
        <begin position="131"/>
        <end position="203"/>
    </location>
</feature>
<evidence type="ECO:0000256" key="1">
    <source>
        <dbReference type="SAM" id="MobiDB-lite"/>
    </source>
</evidence>
<dbReference type="OrthoDB" id="2272012at2759"/>
<organism evidence="3 4">
    <name type="scientific">Asbolus verrucosus</name>
    <name type="common">Desert ironclad beetle</name>
    <dbReference type="NCBI Taxonomy" id="1661398"/>
    <lineage>
        <taxon>Eukaryota</taxon>
        <taxon>Metazoa</taxon>
        <taxon>Ecdysozoa</taxon>
        <taxon>Arthropoda</taxon>
        <taxon>Hexapoda</taxon>
        <taxon>Insecta</taxon>
        <taxon>Pterygota</taxon>
        <taxon>Neoptera</taxon>
        <taxon>Endopterygota</taxon>
        <taxon>Coleoptera</taxon>
        <taxon>Polyphaga</taxon>
        <taxon>Cucujiformia</taxon>
        <taxon>Tenebrionidae</taxon>
        <taxon>Pimeliinae</taxon>
        <taxon>Asbolus</taxon>
    </lineage>
</organism>
<feature type="compositionally biased region" description="Pro residues" evidence="1">
    <location>
        <begin position="140"/>
        <end position="151"/>
    </location>
</feature>
<feature type="region of interest" description="Disordered" evidence="1">
    <location>
        <begin position="88"/>
        <end position="111"/>
    </location>
</feature>
<dbReference type="EMBL" id="QDEB01014239">
    <property type="protein sequence ID" value="RZC41765.1"/>
    <property type="molecule type" value="Genomic_DNA"/>
</dbReference>
<dbReference type="SUPFAM" id="SSF48097">
    <property type="entry name" value="Regulator of G-protein signaling, RGS"/>
    <property type="match status" value="1"/>
</dbReference>
<dbReference type="Gene3D" id="1.10.167.10">
    <property type="entry name" value="Regulator of G-protein Signalling 4, domain 2"/>
    <property type="match status" value="1"/>
</dbReference>
<dbReference type="InterPro" id="IPR036305">
    <property type="entry name" value="RGS_sf"/>
</dbReference>
<dbReference type="PANTHER" id="PTHR45872">
    <property type="entry name" value="RHO GUANINE NUCLEOTIDE EXCHANGE FACTOR 2, ISOFORM D"/>
    <property type="match status" value="1"/>
</dbReference>
<dbReference type="GO" id="GO:0005737">
    <property type="term" value="C:cytoplasm"/>
    <property type="evidence" value="ECO:0007669"/>
    <property type="project" value="InterPro"/>
</dbReference>
<reference evidence="3 4" key="1">
    <citation type="submission" date="2017-03" db="EMBL/GenBank/DDBJ databases">
        <title>Genome of the blue death feigning beetle - Asbolus verrucosus.</title>
        <authorList>
            <person name="Rider S.D."/>
        </authorList>
    </citation>
    <scope>NUCLEOTIDE SEQUENCE [LARGE SCALE GENOMIC DNA]</scope>
    <source>
        <strain evidence="3">Butters</strain>
        <tissue evidence="3">Head and leg muscle</tissue>
    </source>
</reference>
<comment type="caution">
    <text evidence="3">The sequence shown here is derived from an EMBL/GenBank/DDBJ whole genome shotgun (WGS) entry which is preliminary data.</text>
</comment>
<name>A0A482W9X0_ASBVE</name>
<dbReference type="PROSITE" id="PS50132">
    <property type="entry name" value="RGS"/>
    <property type="match status" value="1"/>
</dbReference>
<dbReference type="Pfam" id="PF09128">
    <property type="entry name" value="RGS-like"/>
    <property type="match status" value="1"/>
</dbReference>
<dbReference type="PANTHER" id="PTHR45872:SF2">
    <property type="entry name" value="RHO GUANINE NUCLEOTIDE EXCHANGE FACTOR 2, ISOFORM D"/>
    <property type="match status" value="1"/>
</dbReference>
<dbReference type="GO" id="GO:0005085">
    <property type="term" value="F:guanyl-nucleotide exchange factor activity"/>
    <property type="evidence" value="ECO:0007669"/>
    <property type="project" value="InterPro"/>
</dbReference>
<feature type="compositionally biased region" description="Polar residues" evidence="1">
    <location>
        <begin position="173"/>
        <end position="203"/>
    </location>
</feature>
<evidence type="ECO:0000313" key="3">
    <source>
        <dbReference type="EMBL" id="RZC41765.1"/>
    </source>
</evidence>
<proteinExistence type="predicted"/>
<dbReference type="GO" id="GO:0001664">
    <property type="term" value="F:G protein-coupled receptor binding"/>
    <property type="evidence" value="ECO:0007669"/>
    <property type="project" value="TreeGrafter"/>
</dbReference>
<dbReference type="AlphaFoldDB" id="A0A482W9X0"/>
<keyword evidence="4" id="KW-1185">Reference proteome</keyword>
<protein>
    <submittedName>
        <fullName evidence="3">Rho guanine nucleotide exchange factor 11</fullName>
    </submittedName>
</protein>
<accession>A0A482W9X0</accession>